<feature type="coiled-coil region" evidence="6">
    <location>
        <begin position="340"/>
        <end position="367"/>
    </location>
</feature>
<feature type="compositionally biased region" description="Polar residues" evidence="7">
    <location>
        <begin position="208"/>
        <end position="220"/>
    </location>
</feature>
<dbReference type="SUPFAM" id="SSF52075">
    <property type="entry name" value="Outer arm dynein light chain 1"/>
    <property type="match status" value="1"/>
</dbReference>
<evidence type="ECO:0008006" key="10">
    <source>
        <dbReference type="Google" id="ProtNLM"/>
    </source>
</evidence>
<dbReference type="OrthoDB" id="1904536at2759"/>
<feature type="region of interest" description="Disordered" evidence="7">
    <location>
        <begin position="444"/>
        <end position="490"/>
    </location>
</feature>
<dbReference type="PANTHER" id="PTHR45973">
    <property type="entry name" value="PROTEIN PHOSPHATASE 1 REGULATORY SUBUNIT SDS22-RELATED"/>
    <property type="match status" value="1"/>
</dbReference>
<keyword evidence="4" id="KW-0969">Cilium</keyword>
<dbReference type="KEGG" id="bbes:BESB_004560"/>
<dbReference type="PANTHER" id="PTHR45973:SF9">
    <property type="entry name" value="LEUCINE-RICH REPEAT-CONTAINING PROTEIN 46"/>
    <property type="match status" value="1"/>
</dbReference>
<dbReference type="SUPFAM" id="SSF52058">
    <property type="entry name" value="L domain-like"/>
    <property type="match status" value="1"/>
</dbReference>
<keyword evidence="2" id="KW-0433">Leucine-rich repeat</keyword>
<dbReference type="Gene3D" id="3.80.10.10">
    <property type="entry name" value="Ribonuclease Inhibitor"/>
    <property type="match status" value="3"/>
</dbReference>
<keyword evidence="5" id="KW-0966">Cell projection</keyword>
<dbReference type="GeneID" id="40305519"/>
<dbReference type="STRING" id="94643.A0A2A9MJG7"/>
<reference evidence="8 9" key="1">
    <citation type="submission" date="2017-09" db="EMBL/GenBank/DDBJ databases">
        <title>Genome sequencing of Besnoitia besnoiti strain Bb-Ger1.</title>
        <authorList>
            <person name="Schares G."/>
            <person name="Venepally P."/>
            <person name="Lorenzi H.A."/>
        </authorList>
    </citation>
    <scope>NUCLEOTIDE SEQUENCE [LARGE SCALE GENOMIC DNA]</scope>
    <source>
        <strain evidence="8 9">Bb-Ger1</strain>
    </source>
</reference>
<feature type="region of interest" description="Disordered" evidence="7">
    <location>
        <begin position="565"/>
        <end position="602"/>
    </location>
</feature>
<dbReference type="Proteomes" id="UP000224006">
    <property type="component" value="Chromosome I"/>
</dbReference>
<dbReference type="InterPro" id="IPR001611">
    <property type="entry name" value="Leu-rich_rpt"/>
</dbReference>
<sequence length="649" mass="71311">MTTQNIFGGSGRERRGSSAAPSTLNESKAGHRKELDSYGPVMNRALLGQICKESGQYESPALNDKLYLHFRGFTKIENLDDYTQVRALWLEGNGIRRIEGLDNLKELKCLFLQQNCIREIENLDYCERLVTLDLSHNCIRKIAGLSCLPRLSNLKLAYNAFETLEDIAGLTECPALTNLDISHNNIDFGPQDKRVSADSTLPHSARSTTAARLHASSSPQILHGSPRAGARSLAGEPECVCDADEKATITDWLDDFFALMQRLSGLTCLYFHGNPVIRKLPYYRKRVVAALPGLRYLDDRPIKPVERAGSEAWVTGGRHAEAAAIKRIKETEQQQLSSDLEEFRRMQNRYRENVRRALDRIAREEERRAQAAAGIGKAVLPLWIWQREGEGDLNRLIYGVILFMRDHTADSLGDFAEAQAWTEDEQRREIQRADAVRQSWLRAADSEQQTIAAPRGAGLSTSGRRDETRESVAGASASERPASELAPFTHSQKISFAGNSLLEADREGPTSAGISTDANEFATGADEAGQATDTTVIVDPSVEALLALASESEDTVSSDHLMPATEAQQESHALSGQAAGIASNEEEHTDCPEKTSGVEVPSDVSSIKSLEARYAAIGSVVNCEDTLPAAGSLDARQHGKHEFCFDMLD</sequence>
<feature type="region of interest" description="Disordered" evidence="7">
    <location>
        <begin position="1"/>
        <end position="31"/>
    </location>
</feature>
<evidence type="ECO:0000313" key="8">
    <source>
        <dbReference type="EMBL" id="PFH38115.1"/>
    </source>
</evidence>
<evidence type="ECO:0000313" key="9">
    <source>
        <dbReference type="Proteomes" id="UP000224006"/>
    </source>
</evidence>
<evidence type="ECO:0000256" key="5">
    <source>
        <dbReference type="ARBA" id="ARBA00023273"/>
    </source>
</evidence>
<accession>A0A2A9MJG7</accession>
<keyword evidence="6" id="KW-0175">Coiled coil</keyword>
<dbReference type="InterPro" id="IPR032675">
    <property type="entry name" value="LRR_dom_sf"/>
</dbReference>
<evidence type="ECO:0000256" key="3">
    <source>
        <dbReference type="ARBA" id="ARBA00022737"/>
    </source>
</evidence>
<evidence type="ECO:0000256" key="1">
    <source>
        <dbReference type="ARBA" id="ARBA00004138"/>
    </source>
</evidence>
<keyword evidence="3" id="KW-0677">Repeat</keyword>
<feature type="region of interest" description="Disordered" evidence="7">
    <location>
        <begin position="208"/>
        <end position="230"/>
    </location>
</feature>
<gene>
    <name evidence="8" type="ORF">BESB_004560</name>
</gene>
<evidence type="ECO:0000256" key="2">
    <source>
        <dbReference type="ARBA" id="ARBA00022614"/>
    </source>
</evidence>
<protein>
    <recommendedName>
        <fullName evidence="10">Leucine rich repeat-containing protein</fullName>
    </recommendedName>
</protein>
<dbReference type="RefSeq" id="XP_029222124.1">
    <property type="nucleotide sequence ID" value="XM_029359211.1"/>
</dbReference>
<evidence type="ECO:0000256" key="7">
    <source>
        <dbReference type="SAM" id="MobiDB-lite"/>
    </source>
</evidence>
<keyword evidence="9" id="KW-1185">Reference proteome</keyword>
<comment type="caution">
    <text evidence="8">The sequence shown here is derived from an EMBL/GenBank/DDBJ whole genome shotgun (WGS) entry which is preliminary data.</text>
</comment>
<dbReference type="AlphaFoldDB" id="A0A2A9MJG7"/>
<comment type="subcellular location">
    <subcellularLocation>
        <location evidence="1">Cell projection</location>
        <location evidence="1">Cilium</location>
    </subcellularLocation>
</comment>
<name>A0A2A9MJG7_BESBE</name>
<dbReference type="PROSITE" id="PS51450">
    <property type="entry name" value="LRR"/>
    <property type="match status" value="3"/>
</dbReference>
<evidence type="ECO:0000256" key="4">
    <source>
        <dbReference type="ARBA" id="ARBA00023069"/>
    </source>
</evidence>
<dbReference type="SMART" id="SM00365">
    <property type="entry name" value="LRR_SD22"/>
    <property type="match status" value="3"/>
</dbReference>
<evidence type="ECO:0000256" key="6">
    <source>
        <dbReference type="SAM" id="Coils"/>
    </source>
</evidence>
<dbReference type="EMBL" id="NWUJ01000001">
    <property type="protein sequence ID" value="PFH38115.1"/>
    <property type="molecule type" value="Genomic_DNA"/>
</dbReference>
<dbReference type="VEuPathDB" id="ToxoDB:BESB_004560"/>
<dbReference type="InterPro" id="IPR050576">
    <property type="entry name" value="Cilia_flagella_integrity"/>
</dbReference>
<proteinExistence type="predicted"/>
<organism evidence="8 9">
    <name type="scientific">Besnoitia besnoiti</name>
    <name type="common">Apicomplexan protozoan</name>
    <dbReference type="NCBI Taxonomy" id="94643"/>
    <lineage>
        <taxon>Eukaryota</taxon>
        <taxon>Sar</taxon>
        <taxon>Alveolata</taxon>
        <taxon>Apicomplexa</taxon>
        <taxon>Conoidasida</taxon>
        <taxon>Coccidia</taxon>
        <taxon>Eucoccidiorida</taxon>
        <taxon>Eimeriorina</taxon>
        <taxon>Sarcocystidae</taxon>
        <taxon>Besnoitia</taxon>
    </lineage>
</organism>